<evidence type="ECO:0000256" key="1">
    <source>
        <dbReference type="SAM" id="Coils"/>
    </source>
</evidence>
<feature type="compositionally biased region" description="Low complexity" evidence="2">
    <location>
        <begin position="863"/>
        <end position="902"/>
    </location>
</feature>
<feature type="region of interest" description="Disordered" evidence="2">
    <location>
        <begin position="322"/>
        <end position="480"/>
    </location>
</feature>
<feature type="coiled-coil region" evidence="1">
    <location>
        <begin position="528"/>
        <end position="569"/>
    </location>
</feature>
<protein>
    <recommendedName>
        <fullName evidence="3">PAS domain-containing protein</fullName>
    </recommendedName>
</protein>
<feature type="domain" description="PAS" evidence="3">
    <location>
        <begin position="209"/>
        <end position="298"/>
    </location>
</feature>
<feature type="region of interest" description="Disordered" evidence="2">
    <location>
        <begin position="496"/>
        <end position="528"/>
    </location>
</feature>
<sequence length="908" mass="100210">MEVRGGGAKRDRSGKTCEQCRVAHAACDKCPSQPHLQLEDLLGFDFSATASHDHHPLHDEATTTTTATATAQHHAQHAGQVGDRAVHYSYDHRQQQQELQEQRITSLENRLEVLTRLVHTMGNDLRELHQANARLRAKLKRREVVERRPSFAFELSVLHSGVSPVLAMEARRQLPWLLHYDIPTRFSIVDFSHPICVMETMSSLDVPACVSYANAAFLALSGYAWGELIGSPHTQIFSFRRSYLDLSAILYNQRPMTASDVFSFSQLLRRKNGRTVRLDDQSQVFYDRNGNGQYNVICVLGWKEDGLMPGEAFDTWLPLRPPATSRQSRFDKDHHIIDDSGDERTTGTGRHRGTLPARSHPAQTTDNRWPLREQNRHDAETGRRSDAPPRKRVRGAAAAGGKTSSSTHQTANGSKRQAKETSYPNAPRHLHHQITPQAGPPPQPQPHQQQPPPPDAGPAAWMNPIMTGADGDHHGRQQPRPATTMAAFYHELYAHQLQHQHQQQPQPQPQPQTQPQTQQQQDRPGEATQALEDKVDRLTRLVETMQANMARLERSNAELVSKVAKLEDVVHLGGGGGGGSNDPIDHRNGHVIANSPLAELLTSSSPSVAPGSSPLFAHQHHLRLEAGVSPALAMEARQNLPWLCHYDLPSRFAVSSFSMYPVCVMEQRYTWELPTVLAYANPAFAELCQYQMDELIGAYYTKLFSLPANVQCYGSVLYNQRPMAVSEIISFQLLLRRSDGVTLRMRDQSQLFYNSEGQAQYVVMCFHGWQAGPLTQDEVLGQWVPLPNPLDPPSSSSRSSSSFSSSSLAAASPSGPPLRHAPSPSSSASHARFAPVVESWSSSPADLADSAFDLLDQFSSWPPTPTTTNFSSSSSSSSSTASQSSSSSLSGGPRPAGPSGSTFRADRQ</sequence>
<dbReference type="Proteomes" id="UP000011083">
    <property type="component" value="Unassembled WGS sequence"/>
</dbReference>
<dbReference type="CDD" id="cd00130">
    <property type="entry name" value="PAS"/>
    <property type="match status" value="1"/>
</dbReference>
<proteinExistence type="predicted"/>
<dbReference type="PANTHER" id="PTHR11202:SF22">
    <property type="entry name" value="PROTEIN ENABLED"/>
    <property type="match status" value="1"/>
</dbReference>
<dbReference type="Gene3D" id="3.30.450.20">
    <property type="entry name" value="PAS domain"/>
    <property type="match status" value="2"/>
</dbReference>
<feature type="compositionally biased region" description="Pro residues" evidence="2">
    <location>
        <begin position="438"/>
        <end position="456"/>
    </location>
</feature>
<keyword evidence="1" id="KW-0175">Coiled coil</keyword>
<keyword evidence="5" id="KW-1185">Reference proteome</keyword>
<dbReference type="AlphaFoldDB" id="L8H7U6"/>
<evidence type="ECO:0000313" key="5">
    <source>
        <dbReference type="Proteomes" id="UP000011083"/>
    </source>
</evidence>
<gene>
    <name evidence="4" type="ORF">ACA1_052300</name>
</gene>
<dbReference type="SUPFAM" id="SSF55785">
    <property type="entry name" value="PYP-like sensor domain (PAS domain)"/>
    <property type="match status" value="2"/>
</dbReference>
<organism evidence="4 5">
    <name type="scientific">Acanthamoeba castellanii (strain ATCC 30010 / Neff)</name>
    <dbReference type="NCBI Taxonomy" id="1257118"/>
    <lineage>
        <taxon>Eukaryota</taxon>
        <taxon>Amoebozoa</taxon>
        <taxon>Discosea</taxon>
        <taxon>Longamoebia</taxon>
        <taxon>Centramoebida</taxon>
        <taxon>Acanthamoebidae</taxon>
        <taxon>Acanthamoeba</taxon>
    </lineage>
</organism>
<dbReference type="PANTHER" id="PTHR11202">
    <property type="entry name" value="SPROUTY-RELATED, EVH1 DOMAIN-CONTAINING PROTEIN FAMILY MEMBER"/>
    <property type="match status" value="1"/>
</dbReference>
<feature type="compositionally biased region" description="Polar residues" evidence="2">
    <location>
        <begin position="402"/>
        <end position="424"/>
    </location>
</feature>
<name>L8H7U6_ACACF</name>
<dbReference type="Pfam" id="PF13426">
    <property type="entry name" value="PAS_9"/>
    <property type="match status" value="2"/>
</dbReference>
<dbReference type="InterPro" id="IPR000014">
    <property type="entry name" value="PAS"/>
</dbReference>
<evidence type="ECO:0000256" key="2">
    <source>
        <dbReference type="SAM" id="MobiDB-lite"/>
    </source>
</evidence>
<accession>L8H7U6</accession>
<dbReference type="VEuPathDB" id="AmoebaDB:ACA1_052300"/>
<dbReference type="EMBL" id="KB007909">
    <property type="protein sequence ID" value="ELR20541.1"/>
    <property type="molecule type" value="Genomic_DNA"/>
</dbReference>
<reference evidence="4 5" key="1">
    <citation type="journal article" date="2013" name="Genome Biol.">
        <title>Genome of Acanthamoeba castellanii highlights extensive lateral gene transfer and early evolution of tyrosine kinase signaling.</title>
        <authorList>
            <person name="Clarke M."/>
            <person name="Lohan A.J."/>
            <person name="Liu B."/>
            <person name="Lagkouvardos I."/>
            <person name="Roy S."/>
            <person name="Zafar N."/>
            <person name="Bertelli C."/>
            <person name="Schilde C."/>
            <person name="Kianianmomeni A."/>
            <person name="Burglin T.R."/>
            <person name="Frech C."/>
            <person name="Turcotte B."/>
            <person name="Kopec K.O."/>
            <person name="Synnott J.M."/>
            <person name="Choo C."/>
            <person name="Paponov I."/>
            <person name="Finkler A."/>
            <person name="Soon Heng Tan C."/>
            <person name="Hutchins A.P."/>
            <person name="Weinmeier T."/>
            <person name="Rattei T."/>
            <person name="Chu J.S."/>
            <person name="Gimenez G."/>
            <person name="Irimia M."/>
            <person name="Rigden D.J."/>
            <person name="Fitzpatrick D.A."/>
            <person name="Lorenzo-Morales J."/>
            <person name="Bateman A."/>
            <person name="Chiu C.H."/>
            <person name="Tang P."/>
            <person name="Hegemann P."/>
            <person name="Fromm H."/>
            <person name="Raoult D."/>
            <person name="Greub G."/>
            <person name="Miranda-Saavedra D."/>
            <person name="Chen N."/>
            <person name="Nash P."/>
            <person name="Ginger M.L."/>
            <person name="Horn M."/>
            <person name="Schaap P."/>
            <person name="Caler L."/>
            <person name="Loftus B."/>
        </authorList>
    </citation>
    <scope>NUCLEOTIDE SEQUENCE [LARGE SCALE GENOMIC DNA]</scope>
    <source>
        <strain evidence="4 5">Neff</strain>
    </source>
</reference>
<evidence type="ECO:0000259" key="3">
    <source>
        <dbReference type="Pfam" id="PF13426"/>
    </source>
</evidence>
<feature type="region of interest" description="Disordered" evidence="2">
    <location>
        <begin position="785"/>
        <end position="829"/>
    </location>
</feature>
<dbReference type="KEGG" id="acan:ACA1_052300"/>
<feature type="coiled-coil region" evidence="1">
    <location>
        <begin position="97"/>
        <end position="148"/>
    </location>
</feature>
<evidence type="ECO:0000313" key="4">
    <source>
        <dbReference type="EMBL" id="ELR20541.1"/>
    </source>
</evidence>
<dbReference type="InterPro" id="IPR035965">
    <property type="entry name" value="PAS-like_dom_sf"/>
</dbReference>
<feature type="compositionally biased region" description="Low complexity" evidence="2">
    <location>
        <begin position="793"/>
        <end position="829"/>
    </location>
</feature>
<feature type="region of interest" description="Disordered" evidence="2">
    <location>
        <begin position="863"/>
        <end position="908"/>
    </location>
</feature>
<dbReference type="GeneID" id="14921404"/>
<feature type="compositionally biased region" description="Basic and acidic residues" evidence="2">
    <location>
        <begin position="369"/>
        <end position="389"/>
    </location>
</feature>
<feature type="compositionally biased region" description="Basic and acidic residues" evidence="2">
    <location>
        <begin position="328"/>
        <end position="345"/>
    </location>
</feature>
<dbReference type="RefSeq" id="XP_004343944.1">
    <property type="nucleotide sequence ID" value="XM_004343894.1"/>
</dbReference>
<feature type="domain" description="PAS" evidence="3">
    <location>
        <begin position="676"/>
        <end position="765"/>
    </location>
</feature>